<evidence type="ECO:0000313" key="11">
    <source>
        <dbReference type="EMBL" id="KIO34709.1"/>
    </source>
</evidence>
<dbReference type="PRINTS" id="PR00385">
    <property type="entry name" value="P450"/>
</dbReference>
<evidence type="ECO:0000256" key="3">
    <source>
        <dbReference type="ARBA" id="ARBA00010617"/>
    </source>
</evidence>
<dbReference type="HOGENOM" id="CLU_001570_5_11_1"/>
<dbReference type="GO" id="GO:0005506">
    <property type="term" value="F:iron ion binding"/>
    <property type="evidence" value="ECO:0007669"/>
    <property type="project" value="InterPro"/>
</dbReference>
<organism evidence="11 12">
    <name type="scientific">Tulasnella calospora MUT 4182</name>
    <dbReference type="NCBI Taxonomy" id="1051891"/>
    <lineage>
        <taxon>Eukaryota</taxon>
        <taxon>Fungi</taxon>
        <taxon>Dikarya</taxon>
        <taxon>Basidiomycota</taxon>
        <taxon>Agaricomycotina</taxon>
        <taxon>Agaricomycetes</taxon>
        <taxon>Cantharellales</taxon>
        <taxon>Tulasnellaceae</taxon>
        <taxon>Tulasnella</taxon>
    </lineage>
</organism>
<reference evidence="12" key="2">
    <citation type="submission" date="2015-01" db="EMBL/GenBank/DDBJ databases">
        <title>Evolutionary Origins and Diversification of the Mycorrhizal Mutualists.</title>
        <authorList>
            <consortium name="DOE Joint Genome Institute"/>
            <consortium name="Mycorrhizal Genomics Consortium"/>
            <person name="Kohler A."/>
            <person name="Kuo A."/>
            <person name="Nagy L.G."/>
            <person name="Floudas D."/>
            <person name="Copeland A."/>
            <person name="Barry K.W."/>
            <person name="Cichocki N."/>
            <person name="Veneault-Fourrey C."/>
            <person name="LaButti K."/>
            <person name="Lindquist E.A."/>
            <person name="Lipzen A."/>
            <person name="Lundell T."/>
            <person name="Morin E."/>
            <person name="Murat C."/>
            <person name="Riley R."/>
            <person name="Ohm R."/>
            <person name="Sun H."/>
            <person name="Tunlid A."/>
            <person name="Henrissat B."/>
            <person name="Grigoriev I.V."/>
            <person name="Hibbett D.S."/>
            <person name="Martin F."/>
        </authorList>
    </citation>
    <scope>NUCLEOTIDE SEQUENCE [LARGE SCALE GENOMIC DNA]</scope>
    <source>
        <strain evidence="12">MUT 4182</strain>
    </source>
</reference>
<dbReference type="GO" id="GO:0016705">
    <property type="term" value="F:oxidoreductase activity, acting on paired donors, with incorporation or reduction of molecular oxygen"/>
    <property type="evidence" value="ECO:0007669"/>
    <property type="project" value="InterPro"/>
</dbReference>
<dbReference type="EMBL" id="KN822942">
    <property type="protein sequence ID" value="KIO34709.1"/>
    <property type="molecule type" value="Genomic_DNA"/>
</dbReference>
<reference evidence="11 12" key="1">
    <citation type="submission" date="2014-04" db="EMBL/GenBank/DDBJ databases">
        <authorList>
            <consortium name="DOE Joint Genome Institute"/>
            <person name="Kuo A."/>
            <person name="Girlanda M."/>
            <person name="Perotto S."/>
            <person name="Kohler A."/>
            <person name="Nagy L.G."/>
            <person name="Floudas D."/>
            <person name="Copeland A."/>
            <person name="Barry K.W."/>
            <person name="Cichocki N."/>
            <person name="Veneault-Fourrey C."/>
            <person name="LaButti K."/>
            <person name="Lindquist E.A."/>
            <person name="Lipzen A."/>
            <person name="Lundell T."/>
            <person name="Morin E."/>
            <person name="Murat C."/>
            <person name="Sun H."/>
            <person name="Tunlid A."/>
            <person name="Henrissat B."/>
            <person name="Grigoriev I.V."/>
            <person name="Hibbett D.S."/>
            <person name="Martin F."/>
            <person name="Nordberg H.P."/>
            <person name="Cantor M.N."/>
            <person name="Hua S.X."/>
        </authorList>
    </citation>
    <scope>NUCLEOTIDE SEQUENCE [LARGE SCALE GENOMIC DNA]</scope>
    <source>
        <strain evidence="11 12">MUT 4182</strain>
    </source>
</reference>
<gene>
    <name evidence="11" type="ORF">M407DRAFT_63610</name>
</gene>
<evidence type="ECO:0000256" key="10">
    <source>
        <dbReference type="RuleBase" id="RU000461"/>
    </source>
</evidence>
<proteinExistence type="inferred from homology"/>
<dbReference type="GO" id="GO:0020037">
    <property type="term" value="F:heme binding"/>
    <property type="evidence" value="ECO:0007669"/>
    <property type="project" value="InterPro"/>
</dbReference>
<keyword evidence="8 10" id="KW-0503">Monooxygenase</keyword>
<keyword evidence="7 9" id="KW-0408">Iron</keyword>
<dbReference type="Proteomes" id="UP000054248">
    <property type="component" value="Unassembled WGS sequence"/>
</dbReference>
<evidence type="ECO:0000256" key="2">
    <source>
        <dbReference type="ARBA" id="ARBA00005179"/>
    </source>
</evidence>
<keyword evidence="6 10" id="KW-0560">Oxidoreductase</keyword>
<dbReference type="PANTHER" id="PTHR24305:SF166">
    <property type="entry name" value="CYTOCHROME P450 12A4, MITOCHONDRIAL-RELATED"/>
    <property type="match status" value="1"/>
</dbReference>
<protein>
    <recommendedName>
        <fullName evidence="13">Cytochrome P450</fullName>
    </recommendedName>
</protein>
<dbReference type="Gene3D" id="1.10.630.10">
    <property type="entry name" value="Cytochrome P450"/>
    <property type="match status" value="1"/>
</dbReference>
<evidence type="ECO:0000256" key="6">
    <source>
        <dbReference type="ARBA" id="ARBA00023002"/>
    </source>
</evidence>
<evidence type="ECO:0000256" key="4">
    <source>
        <dbReference type="ARBA" id="ARBA00022617"/>
    </source>
</evidence>
<dbReference type="GO" id="GO:0004497">
    <property type="term" value="F:monooxygenase activity"/>
    <property type="evidence" value="ECO:0007669"/>
    <property type="project" value="UniProtKB-KW"/>
</dbReference>
<evidence type="ECO:0000256" key="7">
    <source>
        <dbReference type="ARBA" id="ARBA00023004"/>
    </source>
</evidence>
<evidence type="ECO:0000313" key="12">
    <source>
        <dbReference type="Proteomes" id="UP000054248"/>
    </source>
</evidence>
<dbReference type="CDD" id="cd11069">
    <property type="entry name" value="CYP_FUM15-like"/>
    <property type="match status" value="1"/>
</dbReference>
<keyword evidence="5 9" id="KW-0479">Metal-binding</keyword>
<comment type="cofactor">
    <cofactor evidence="1 9">
        <name>heme</name>
        <dbReference type="ChEBI" id="CHEBI:30413"/>
    </cofactor>
</comment>
<dbReference type="OrthoDB" id="1470350at2759"/>
<name>A0A0C3QZ66_9AGAM</name>
<comment type="pathway">
    <text evidence="2">Secondary metabolite biosynthesis.</text>
</comment>
<evidence type="ECO:0000256" key="1">
    <source>
        <dbReference type="ARBA" id="ARBA00001971"/>
    </source>
</evidence>
<comment type="similarity">
    <text evidence="3 10">Belongs to the cytochrome P450 family.</text>
</comment>
<dbReference type="InterPro" id="IPR036396">
    <property type="entry name" value="Cyt_P450_sf"/>
</dbReference>
<feature type="binding site" description="axial binding residue" evidence="9">
    <location>
        <position position="501"/>
    </location>
    <ligand>
        <name>heme</name>
        <dbReference type="ChEBI" id="CHEBI:30413"/>
    </ligand>
    <ligandPart>
        <name>Fe</name>
        <dbReference type="ChEBI" id="CHEBI:18248"/>
    </ligandPart>
</feature>
<evidence type="ECO:0000256" key="9">
    <source>
        <dbReference type="PIRSR" id="PIRSR602401-1"/>
    </source>
</evidence>
<dbReference type="Pfam" id="PF00067">
    <property type="entry name" value="p450"/>
    <property type="match status" value="1"/>
</dbReference>
<dbReference type="InterPro" id="IPR017972">
    <property type="entry name" value="Cyt_P450_CS"/>
</dbReference>
<dbReference type="InterPro" id="IPR050121">
    <property type="entry name" value="Cytochrome_P450_monoxygenase"/>
</dbReference>
<dbReference type="InterPro" id="IPR001128">
    <property type="entry name" value="Cyt_P450"/>
</dbReference>
<dbReference type="PRINTS" id="PR00463">
    <property type="entry name" value="EP450I"/>
</dbReference>
<dbReference type="InterPro" id="IPR002401">
    <property type="entry name" value="Cyt_P450_E_grp-I"/>
</dbReference>
<dbReference type="AlphaFoldDB" id="A0A0C3QZ66"/>
<evidence type="ECO:0000256" key="5">
    <source>
        <dbReference type="ARBA" id="ARBA00022723"/>
    </source>
</evidence>
<sequence>MPLFAVLPSLQVASVGSFVLSSTKILGVGSWIFAAFWLFRLFVYWPWRSRLTRLPGPPPAGKVFGTHLPGLMDPRVSPRRHEELRQQYGLNMRIHGMGYFDERFLTFDPVAINYILGRAADLFPKPWQSRSLVSRLVGDGLFVAEGEQHRRQRKIISPAFSNHSLRALQPVFFTKAIELRDTLSKLVQNAATSSSDENEKVDNGLVVDMNNWLWRTTFDIIGLAGFSYSFDSLKNEENELYVAYRDMLTIGVKYGFTLRSMLEIWFPWIGRVFPNDDSNAIKKSKEIVSRIGTEIVKQQKAAIVQDKMLGESGKGRDILSLLIGANMAEFSAQYQLSDEELLTQISTLLFVGSDTTSIALAWILHLLTMNPDVQQKLREAITSKIPSTDSFSVTDQNAIMSIPYLDHVIKEALRLIPPLHSTLRVAAKDDRIPTSDGTEVLIRAGQFVHIAFEGFNTRKDVWGEDAFEFKPERWANLPTAAKEAPGLVLGLMTFSLGPHSCPGYQFAMLEIKALLSALIPAFTFEKSPKDTIKMGNM</sequence>
<keyword evidence="4 9" id="KW-0349">Heme</keyword>
<keyword evidence="12" id="KW-1185">Reference proteome</keyword>
<evidence type="ECO:0000256" key="8">
    <source>
        <dbReference type="ARBA" id="ARBA00023033"/>
    </source>
</evidence>
<accession>A0A0C3QZ66</accession>
<evidence type="ECO:0008006" key="13">
    <source>
        <dbReference type="Google" id="ProtNLM"/>
    </source>
</evidence>
<dbReference type="SUPFAM" id="SSF48264">
    <property type="entry name" value="Cytochrome P450"/>
    <property type="match status" value="1"/>
</dbReference>
<dbReference type="PANTHER" id="PTHR24305">
    <property type="entry name" value="CYTOCHROME P450"/>
    <property type="match status" value="1"/>
</dbReference>
<dbReference type="PROSITE" id="PS00086">
    <property type="entry name" value="CYTOCHROME_P450"/>
    <property type="match status" value="1"/>
</dbReference>
<dbReference type="STRING" id="1051891.A0A0C3QZ66"/>